<dbReference type="SUPFAM" id="SSF101148">
    <property type="entry name" value="Plant invertase/pectin methylesterase inhibitor"/>
    <property type="match status" value="1"/>
</dbReference>
<dbReference type="Gene3D" id="1.20.140.40">
    <property type="entry name" value="Invertase/pectin methylesterase inhibitor family protein"/>
    <property type="match status" value="1"/>
</dbReference>
<name>A0AAN9IJF7_CROPI</name>
<evidence type="ECO:0000313" key="3">
    <source>
        <dbReference type="Proteomes" id="UP001372338"/>
    </source>
</evidence>
<dbReference type="AlphaFoldDB" id="A0AAN9IJF7"/>
<proteinExistence type="predicted"/>
<reference evidence="2 3" key="1">
    <citation type="submission" date="2024-01" db="EMBL/GenBank/DDBJ databases">
        <title>The genomes of 5 underutilized Papilionoideae crops provide insights into root nodulation and disease resistanc.</title>
        <authorList>
            <person name="Yuan L."/>
        </authorList>
    </citation>
    <scope>NUCLEOTIDE SEQUENCE [LARGE SCALE GENOMIC DNA]</scope>
    <source>
        <strain evidence="2">ZHUSHIDOU_FW_LH</strain>
        <tissue evidence="2">Leaf</tissue>
    </source>
</reference>
<keyword evidence="3" id="KW-1185">Reference proteome</keyword>
<gene>
    <name evidence="2" type="ORF">RIF29_08912</name>
</gene>
<evidence type="ECO:0000313" key="2">
    <source>
        <dbReference type="EMBL" id="KAK7281169.1"/>
    </source>
</evidence>
<accession>A0AAN9IJF7</accession>
<evidence type="ECO:0008006" key="4">
    <source>
        <dbReference type="Google" id="ProtNLM"/>
    </source>
</evidence>
<protein>
    <recommendedName>
        <fullName evidence="4">Pectinesterase inhibitor domain-containing protein</fullName>
    </recommendedName>
</protein>
<keyword evidence="1" id="KW-0732">Signal</keyword>
<feature type="chain" id="PRO_5042842414" description="Pectinesterase inhibitor domain-containing protein" evidence="1">
    <location>
        <begin position="28"/>
        <end position="169"/>
    </location>
</feature>
<comment type="caution">
    <text evidence="2">The sequence shown here is derived from an EMBL/GenBank/DDBJ whole genome shotgun (WGS) entry which is preliminary data.</text>
</comment>
<dbReference type="InterPro" id="IPR035513">
    <property type="entry name" value="Invertase/methylesterase_inhib"/>
</dbReference>
<dbReference type="EMBL" id="JAYWIO010000002">
    <property type="protein sequence ID" value="KAK7281169.1"/>
    <property type="molecule type" value="Genomic_DNA"/>
</dbReference>
<feature type="signal peptide" evidence="1">
    <location>
        <begin position="1"/>
        <end position="27"/>
    </location>
</feature>
<dbReference type="PANTHER" id="PTHR31890">
    <property type="entry name" value="PLANT INVERTASE/PECTIN METHYLESTERASE INHIBITOR SUPERFAMILY PROTEIN"/>
    <property type="match status" value="1"/>
</dbReference>
<dbReference type="PANTHER" id="PTHR31890:SF9">
    <property type="entry name" value="PLANT INVERTASE_PECTIN METHYLESTERASE INHIBITOR SUPERFAMILY PROTEIN"/>
    <property type="match status" value="1"/>
</dbReference>
<sequence length="169" mass="18851">MKSSKVSCLLFTLSMMLIFQCSKPALGESLYESVCKETKNPSCFPLLKGDPRIPSAKDYLEISRFILEFGVKKGREGQAYLQGIAKKYPTELIKLCANNFYSSTILSFQSAILELKEDFLTANYDAKVAGDGPAYCAERLKEINIEEPLINQEVALISQAAFFATNHLE</sequence>
<evidence type="ECO:0000256" key="1">
    <source>
        <dbReference type="SAM" id="SignalP"/>
    </source>
</evidence>
<organism evidence="2 3">
    <name type="scientific">Crotalaria pallida</name>
    <name type="common">Smooth rattlebox</name>
    <name type="synonym">Crotalaria striata</name>
    <dbReference type="NCBI Taxonomy" id="3830"/>
    <lineage>
        <taxon>Eukaryota</taxon>
        <taxon>Viridiplantae</taxon>
        <taxon>Streptophyta</taxon>
        <taxon>Embryophyta</taxon>
        <taxon>Tracheophyta</taxon>
        <taxon>Spermatophyta</taxon>
        <taxon>Magnoliopsida</taxon>
        <taxon>eudicotyledons</taxon>
        <taxon>Gunneridae</taxon>
        <taxon>Pentapetalae</taxon>
        <taxon>rosids</taxon>
        <taxon>fabids</taxon>
        <taxon>Fabales</taxon>
        <taxon>Fabaceae</taxon>
        <taxon>Papilionoideae</taxon>
        <taxon>50 kb inversion clade</taxon>
        <taxon>genistoids sensu lato</taxon>
        <taxon>core genistoids</taxon>
        <taxon>Crotalarieae</taxon>
        <taxon>Crotalaria</taxon>
    </lineage>
</organism>
<dbReference type="Proteomes" id="UP001372338">
    <property type="component" value="Unassembled WGS sequence"/>
</dbReference>